<name>A0A2X1R170_9GAMM</name>
<proteinExistence type="predicted"/>
<gene>
    <name evidence="2" type="ORF">NCTC12022_00119</name>
</gene>
<organism evidence="2 3">
    <name type="scientific">Legionella feeleii</name>
    <dbReference type="NCBI Taxonomy" id="453"/>
    <lineage>
        <taxon>Bacteria</taxon>
        <taxon>Pseudomonadati</taxon>
        <taxon>Pseudomonadota</taxon>
        <taxon>Gammaproteobacteria</taxon>
        <taxon>Legionellales</taxon>
        <taxon>Legionellaceae</taxon>
        <taxon>Legionella</taxon>
    </lineage>
</organism>
<reference evidence="2 3" key="1">
    <citation type="submission" date="2018-06" db="EMBL/GenBank/DDBJ databases">
        <authorList>
            <consortium name="Pathogen Informatics"/>
            <person name="Doyle S."/>
        </authorList>
    </citation>
    <scope>NUCLEOTIDE SEQUENCE [LARGE SCALE GENOMIC DNA]</scope>
    <source>
        <strain evidence="2 3">NCTC12022</strain>
    </source>
</reference>
<accession>A0A2X1R170</accession>
<evidence type="ECO:0000313" key="2">
    <source>
        <dbReference type="EMBL" id="SPX59298.1"/>
    </source>
</evidence>
<keyword evidence="1" id="KW-0812">Transmembrane</keyword>
<keyword evidence="1" id="KW-0472">Membrane</keyword>
<protein>
    <submittedName>
        <fullName evidence="2">Uncharacterized protein</fullName>
    </submittedName>
</protein>
<feature type="transmembrane region" description="Helical" evidence="1">
    <location>
        <begin position="22"/>
        <end position="41"/>
    </location>
</feature>
<dbReference type="AlphaFoldDB" id="A0A2X1R170"/>
<sequence length="42" mass="4461">MYVLGSIISTISILLGAIEQSIVFLVNGLLTAILTFAAFYLA</sequence>
<dbReference type="EMBL" id="UASS01000001">
    <property type="protein sequence ID" value="SPX59298.1"/>
    <property type="molecule type" value="Genomic_DNA"/>
</dbReference>
<evidence type="ECO:0000313" key="3">
    <source>
        <dbReference type="Proteomes" id="UP000251942"/>
    </source>
</evidence>
<evidence type="ECO:0000256" key="1">
    <source>
        <dbReference type="SAM" id="Phobius"/>
    </source>
</evidence>
<keyword evidence="1" id="KW-1133">Transmembrane helix</keyword>
<dbReference type="Proteomes" id="UP000251942">
    <property type="component" value="Unassembled WGS sequence"/>
</dbReference>